<gene>
    <name evidence="2" type="ORF">EFK50_16155</name>
</gene>
<dbReference type="Proteomes" id="UP000267128">
    <property type="component" value="Unassembled WGS sequence"/>
</dbReference>
<accession>A0A3N0CIW8</accession>
<name>A0A3N0CIW8_9ACTN</name>
<dbReference type="AlphaFoldDB" id="A0A3N0CIW8"/>
<evidence type="ECO:0000256" key="1">
    <source>
        <dbReference type="SAM" id="MobiDB-lite"/>
    </source>
</evidence>
<feature type="region of interest" description="Disordered" evidence="1">
    <location>
        <begin position="1"/>
        <end position="63"/>
    </location>
</feature>
<organism evidence="2 3">
    <name type="scientific">Nocardioides marmoriginsengisoli</name>
    <dbReference type="NCBI Taxonomy" id="661483"/>
    <lineage>
        <taxon>Bacteria</taxon>
        <taxon>Bacillati</taxon>
        <taxon>Actinomycetota</taxon>
        <taxon>Actinomycetes</taxon>
        <taxon>Propionibacteriales</taxon>
        <taxon>Nocardioidaceae</taxon>
        <taxon>Nocardioides</taxon>
    </lineage>
</organism>
<reference evidence="2 3" key="1">
    <citation type="submission" date="2018-11" db="EMBL/GenBank/DDBJ databases">
        <authorList>
            <person name="Li F."/>
        </authorList>
    </citation>
    <scope>NUCLEOTIDE SEQUENCE [LARGE SCALE GENOMIC DNA]</scope>
    <source>
        <strain evidence="2 3">Gsoil 097</strain>
    </source>
</reference>
<protein>
    <submittedName>
        <fullName evidence="2">Uncharacterized protein</fullName>
    </submittedName>
</protein>
<evidence type="ECO:0000313" key="2">
    <source>
        <dbReference type="EMBL" id="RNL63417.1"/>
    </source>
</evidence>
<comment type="caution">
    <text evidence="2">The sequence shown here is derived from an EMBL/GenBank/DDBJ whole genome shotgun (WGS) entry which is preliminary data.</text>
</comment>
<feature type="compositionally biased region" description="Low complexity" evidence="1">
    <location>
        <begin position="42"/>
        <end position="63"/>
    </location>
</feature>
<sequence>MPARPWCCSNSSRDRGGRCRPGRRSGRSGSRAPRDRRSGTCSPSRSARAPTRSGRSRSPAART</sequence>
<keyword evidence="3" id="KW-1185">Reference proteome</keyword>
<proteinExistence type="predicted"/>
<dbReference type="EMBL" id="RJSE01000007">
    <property type="protein sequence ID" value="RNL63417.1"/>
    <property type="molecule type" value="Genomic_DNA"/>
</dbReference>
<evidence type="ECO:0000313" key="3">
    <source>
        <dbReference type="Proteomes" id="UP000267128"/>
    </source>
</evidence>